<sequence>MSAQLVSSPKLLTSVISRGFRSGDVFNSTLSIFVDIPSGGWATWLSQANHIFCCLNIMSNFEDYVFVDGIRFHLHVPRTTGDTPEGFLFLCPQEDFQTSRSSFSWPACPAYWSLDPSGVVRPSPEEATQLGFPTFEPTTKAAGCYWDTSVYEGLCQFHEAKGFDPYSQEIARHLGLPFFRLSSERDALPWTYVDSDDDDFDVDIDSDCNSAYTDDYESEYPPTLACHEFDVDAGASHSEEGVPDSAGGGSGSEHTDIPDCEGHDACESTSRAAQAHETSTLQEHIPEPTLLWSLKYLVATQLALILIRALLYYTLLWLHHKA</sequence>
<evidence type="ECO:0000313" key="3">
    <source>
        <dbReference type="EMBL" id="KAF7377082.1"/>
    </source>
</evidence>
<accession>A0A8H7DKT7</accession>
<name>A0A8H7DKT7_9AGAR</name>
<dbReference type="AlphaFoldDB" id="A0A8H7DKT7"/>
<evidence type="ECO:0000256" key="2">
    <source>
        <dbReference type="SAM" id="Phobius"/>
    </source>
</evidence>
<dbReference type="Proteomes" id="UP000623467">
    <property type="component" value="Unassembled WGS sequence"/>
</dbReference>
<feature type="transmembrane region" description="Helical" evidence="2">
    <location>
        <begin position="296"/>
        <end position="318"/>
    </location>
</feature>
<keyword evidence="2" id="KW-1133">Transmembrane helix</keyword>
<keyword evidence="2" id="KW-0472">Membrane</keyword>
<comment type="caution">
    <text evidence="3">The sequence shown here is derived from an EMBL/GenBank/DDBJ whole genome shotgun (WGS) entry which is preliminary data.</text>
</comment>
<organism evidence="3 4">
    <name type="scientific">Mycena sanguinolenta</name>
    <dbReference type="NCBI Taxonomy" id="230812"/>
    <lineage>
        <taxon>Eukaryota</taxon>
        <taxon>Fungi</taxon>
        <taxon>Dikarya</taxon>
        <taxon>Basidiomycota</taxon>
        <taxon>Agaricomycotina</taxon>
        <taxon>Agaricomycetes</taxon>
        <taxon>Agaricomycetidae</taxon>
        <taxon>Agaricales</taxon>
        <taxon>Marasmiineae</taxon>
        <taxon>Mycenaceae</taxon>
        <taxon>Mycena</taxon>
    </lineage>
</organism>
<feature type="compositionally biased region" description="Polar residues" evidence="1">
    <location>
        <begin position="267"/>
        <end position="280"/>
    </location>
</feature>
<protein>
    <submittedName>
        <fullName evidence="3">Uncharacterized protein</fullName>
    </submittedName>
</protein>
<evidence type="ECO:0000256" key="1">
    <source>
        <dbReference type="SAM" id="MobiDB-lite"/>
    </source>
</evidence>
<feature type="compositionally biased region" description="Basic and acidic residues" evidence="1">
    <location>
        <begin position="253"/>
        <end position="266"/>
    </location>
</feature>
<feature type="region of interest" description="Disordered" evidence="1">
    <location>
        <begin position="235"/>
        <end position="280"/>
    </location>
</feature>
<gene>
    <name evidence="3" type="ORF">MSAN_00126800</name>
</gene>
<dbReference type="OrthoDB" id="2909130at2759"/>
<keyword evidence="2" id="KW-0812">Transmembrane</keyword>
<reference evidence="3" key="1">
    <citation type="submission" date="2020-05" db="EMBL/GenBank/DDBJ databases">
        <title>Mycena genomes resolve the evolution of fungal bioluminescence.</title>
        <authorList>
            <person name="Tsai I.J."/>
        </authorList>
    </citation>
    <scope>NUCLEOTIDE SEQUENCE</scope>
    <source>
        <strain evidence="3">160909Yilan</strain>
    </source>
</reference>
<evidence type="ECO:0000313" key="4">
    <source>
        <dbReference type="Proteomes" id="UP000623467"/>
    </source>
</evidence>
<keyword evidence="4" id="KW-1185">Reference proteome</keyword>
<proteinExistence type="predicted"/>
<dbReference type="EMBL" id="JACAZH010000001">
    <property type="protein sequence ID" value="KAF7377082.1"/>
    <property type="molecule type" value="Genomic_DNA"/>
</dbReference>